<feature type="active site" description="N6-AMP-lysine intermediate" evidence="15">
    <location>
        <position position="124"/>
    </location>
</feature>
<dbReference type="InterPro" id="IPR003583">
    <property type="entry name" value="Hlx-hairpin-Hlx_DNA-bd_motif"/>
</dbReference>
<feature type="binding site" evidence="15">
    <location>
        <position position="363"/>
    </location>
    <ligand>
        <name>NAD(+)</name>
        <dbReference type="ChEBI" id="CHEBI:57540"/>
    </ligand>
</feature>
<comment type="similarity">
    <text evidence="14 15">Belongs to the NAD-dependent DNA ligase family. LigA subfamily.</text>
</comment>
<keyword evidence="7 15" id="KW-0227">DNA damage</keyword>
<dbReference type="SMART" id="SM00532">
    <property type="entry name" value="LIGANc"/>
    <property type="match status" value="1"/>
</dbReference>
<dbReference type="Pfam" id="PF03119">
    <property type="entry name" value="DNA_ligase_ZBD"/>
    <property type="match status" value="1"/>
</dbReference>
<evidence type="ECO:0000256" key="3">
    <source>
        <dbReference type="ARBA" id="ARBA00013308"/>
    </source>
</evidence>
<name>A0AA97AIY2_9CYAN</name>
<dbReference type="SUPFAM" id="SSF50249">
    <property type="entry name" value="Nucleic acid-binding proteins"/>
    <property type="match status" value="1"/>
</dbReference>
<dbReference type="Gene3D" id="6.20.10.30">
    <property type="match status" value="1"/>
</dbReference>
<evidence type="ECO:0000256" key="1">
    <source>
        <dbReference type="ARBA" id="ARBA00004067"/>
    </source>
</evidence>
<keyword evidence="11 15" id="KW-0234">DNA repair</keyword>
<dbReference type="NCBIfam" id="NF005932">
    <property type="entry name" value="PRK07956.1"/>
    <property type="match status" value="1"/>
</dbReference>
<feature type="binding site" evidence="15">
    <location>
        <position position="182"/>
    </location>
    <ligand>
        <name>NAD(+)</name>
        <dbReference type="ChEBI" id="CHEBI:57540"/>
    </ligand>
</feature>
<protein>
    <recommendedName>
        <fullName evidence="3 15">DNA ligase</fullName>
        <ecNumber evidence="2 15">6.5.1.2</ecNumber>
    </recommendedName>
    <alternativeName>
        <fullName evidence="15">Polydeoxyribonucleotide synthase [NAD(+)]</fullName>
    </alternativeName>
</protein>
<dbReference type="Pfam" id="PF12826">
    <property type="entry name" value="HHH_2"/>
    <property type="match status" value="1"/>
</dbReference>
<dbReference type="InterPro" id="IPR013840">
    <property type="entry name" value="DNAligase_N"/>
</dbReference>
<feature type="domain" description="BRCT" evidence="16">
    <location>
        <begin position="639"/>
        <end position="726"/>
    </location>
</feature>
<dbReference type="FunFam" id="2.40.50.140:FF:000012">
    <property type="entry name" value="DNA ligase"/>
    <property type="match status" value="1"/>
</dbReference>
<keyword evidence="8 15" id="KW-0862">Zinc</keyword>
<dbReference type="EMBL" id="CP053586">
    <property type="protein sequence ID" value="WNZ26039.1"/>
    <property type="molecule type" value="Genomic_DNA"/>
</dbReference>
<evidence type="ECO:0000256" key="5">
    <source>
        <dbReference type="ARBA" id="ARBA00022705"/>
    </source>
</evidence>
<feature type="binding site" evidence="15">
    <location>
        <position position="480"/>
    </location>
    <ligand>
        <name>Zn(2+)</name>
        <dbReference type="ChEBI" id="CHEBI:29105"/>
    </ligand>
</feature>
<dbReference type="PIRSF" id="PIRSF001604">
    <property type="entry name" value="LigA"/>
    <property type="match status" value="1"/>
</dbReference>
<feature type="binding site" evidence="15">
    <location>
        <position position="457"/>
    </location>
    <ligand>
        <name>Zn(2+)</name>
        <dbReference type="ChEBI" id="CHEBI:29105"/>
    </ligand>
</feature>
<reference evidence="17" key="1">
    <citation type="submission" date="2020-05" db="EMBL/GenBank/DDBJ databases">
        <authorList>
            <person name="Zhu T."/>
            <person name="Keshari N."/>
            <person name="Lu X."/>
        </authorList>
    </citation>
    <scope>NUCLEOTIDE SEQUENCE</scope>
    <source>
        <strain evidence="17">NK1-12</strain>
    </source>
</reference>
<proteinExistence type="inferred from homology"/>
<evidence type="ECO:0000256" key="13">
    <source>
        <dbReference type="ARBA" id="ARBA00034005"/>
    </source>
</evidence>
<evidence type="ECO:0000256" key="6">
    <source>
        <dbReference type="ARBA" id="ARBA00022723"/>
    </source>
</evidence>
<dbReference type="Gene3D" id="2.40.50.140">
    <property type="entry name" value="Nucleic acid-binding proteins"/>
    <property type="match status" value="1"/>
</dbReference>
<dbReference type="Pfam" id="PF14520">
    <property type="entry name" value="HHH_5"/>
    <property type="match status" value="1"/>
</dbReference>
<dbReference type="InterPro" id="IPR001679">
    <property type="entry name" value="DNA_ligase"/>
</dbReference>
<evidence type="ECO:0000256" key="15">
    <source>
        <dbReference type="HAMAP-Rule" id="MF_01588"/>
    </source>
</evidence>
<dbReference type="CDD" id="cd17748">
    <property type="entry name" value="BRCT_DNA_ligase_like"/>
    <property type="match status" value="1"/>
</dbReference>
<dbReference type="InterPro" id="IPR013839">
    <property type="entry name" value="DNAligase_adenylation"/>
</dbReference>
<evidence type="ECO:0000259" key="16">
    <source>
        <dbReference type="PROSITE" id="PS50172"/>
    </source>
</evidence>
<keyword evidence="5 15" id="KW-0235">DNA replication</keyword>
<evidence type="ECO:0000313" key="17">
    <source>
        <dbReference type="EMBL" id="WNZ26039.1"/>
    </source>
</evidence>
<dbReference type="InterPro" id="IPR041663">
    <property type="entry name" value="DisA/LigA_HHH"/>
</dbReference>
<dbReference type="Gene3D" id="1.10.287.610">
    <property type="entry name" value="Helix hairpin bin"/>
    <property type="match status" value="1"/>
</dbReference>
<dbReference type="GO" id="GO:0003911">
    <property type="term" value="F:DNA ligase (NAD+) activity"/>
    <property type="evidence" value="ECO:0007669"/>
    <property type="project" value="UniProtKB-UniRule"/>
</dbReference>
<feature type="binding site" evidence="15">
    <location>
        <position position="145"/>
    </location>
    <ligand>
        <name>NAD(+)</name>
        <dbReference type="ChEBI" id="CHEBI:57540"/>
    </ligand>
</feature>
<dbReference type="GO" id="GO:0006281">
    <property type="term" value="P:DNA repair"/>
    <property type="evidence" value="ECO:0007669"/>
    <property type="project" value="UniProtKB-KW"/>
</dbReference>
<dbReference type="SMART" id="SM00292">
    <property type="entry name" value="BRCT"/>
    <property type="match status" value="1"/>
</dbReference>
<dbReference type="RefSeq" id="WP_316432232.1">
    <property type="nucleotide sequence ID" value="NZ_CP053586.1"/>
</dbReference>
<feature type="binding site" evidence="15">
    <location>
        <begin position="41"/>
        <end position="45"/>
    </location>
    <ligand>
        <name>NAD(+)</name>
        <dbReference type="ChEBI" id="CHEBI:57540"/>
    </ligand>
</feature>
<feature type="binding site" evidence="15">
    <location>
        <begin position="90"/>
        <end position="91"/>
    </location>
    <ligand>
        <name>NAD(+)</name>
        <dbReference type="ChEBI" id="CHEBI:57540"/>
    </ligand>
</feature>
<dbReference type="Gene3D" id="3.30.470.30">
    <property type="entry name" value="DNA ligase/mRNA capping enzyme"/>
    <property type="match status" value="1"/>
</dbReference>
<dbReference type="FunFam" id="1.10.287.610:FF:000002">
    <property type="entry name" value="DNA ligase"/>
    <property type="match status" value="1"/>
</dbReference>
<dbReference type="Pfam" id="PF03120">
    <property type="entry name" value="OB_DNA_ligase"/>
    <property type="match status" value="1"/>
</dbReference>
<evidence type="ECO:0000256" key="2">
    <source>
        <dbReference type="ARBA" id="ARBA00012722"/>
    </source>
</evidence>
<dbReference type="SUPFAM" id="SSF56091">
    <property type="entry name" value="DNA ligase/mRNA capping enzyme, catalytic domain"/>
    <property type="match status" value="1"/>
</dbReference>
<dbReference type="FunFam" id="1.10.150.20:FF:000006">
    <property type="entry name" value="DNA ligase"/>
    <property type="match status" value="1"/>
</dbReference>
<evidence type="ECO:0000256" key="4">
    <source>
        <dbReference type="ARBA" id="ARBA00022598"/>
    </source>
</evidence>
<dbReference type="SMART" id="SM00278">
    <property type="entry name" value="HhH1"/>
    <property type="match status" value="3"/>
</dbReference>
<dbReference type="Pfam" id="PF01653">
    <property type="entry name" value="DNA_ligase_aden"/>
    <property type="match status" value="2"/>
</dbReference>
<dbReference type="NCBIfam" id="TIGR00575">
    <property type="entry name" value="dnlj"/>
    <property type="match status" value="1"/>
</dbReference>
<dbReference type="PANTHER" id="PTHR23389:SF9">
    <property type="entry name" value="DNA LIGASE"/>
    <property type="match status" value="1"/>
</dbReference>
<dbReference type="FunFam" id="1.10.150.20:FF:000007">
    <property type="entry name" value="DNA ligase"/>
    <property type="match status" value="1"/>
</dbReference>
<evidence type="ECO:0000256" key="10">
    <source>
        <dbReference type="ARBA" id="ARBA00023027"/>
    </source>
</evidence>
<evidence type="ECO:0000256" key="11">
    <source>
        <dbReference type="ARBA" id="ARBA00023204"/>
    </source>
</evidence>
<dbReference type="SUPFAM" id="SSF47781">
    <property type="entry name" value="RuvA domain 2-like"/>
    <property type="match status" value="1"/>
</dbReference>
<keyword evidence="9 15" id="KW-0460">Magnesium</keyword>
<dbReference type="Gene3D" id="1.10.150.20">
    <property type="entry name" value="5' to 3' exonuclease, C-terminal subdomain"/>
    <property type="match status" value="2"/>
</dbReference>
<dbReference type="HAMAP" id="MF_01588">
    <property type="entry name" value="DNA_ligase_A"/>
    <property type="match status" value="1"/>
</dbReference>
<dbReference type="GO" id="GO:0006260">
    <property type="term" value="P:DNA replication"/>
    <property type="evidence" value="ECO:0007669"/>
    <property type="project" value="UniProtKB-KW"/>
</dbReference>
<comment type="caution">
    <text evidence="15">Lacks conserved residue(s) required for the propagation of feature annotation.</text>
</comment>
<dbReference type="GO" id="GO:0003677">
    <property type="term" value="F:DNA binding"/>
    <property type="evidence" value="ECO:0007669"/>
    <property type="project" value="InterPro"/>
</dbReference>
<dbReference type="CDD" id="cd00114">
    <property type="entry name" value="LIGANc"/>
    <property type="match status" value="1"/>
</dbReference>
<feature type="binding site" evidence="15">
    <location>
        <position position="339"/>
    </location>
    <ligand>
        <name>NAD(+)</name>
        <dbReference type="ChEBI" id="CHEBI:57540"/>
    </ligand>
</feature>
<dbReference type="SUPFAM" id="SSF52113">
    <property type="entry name" value="BRCT domain"/>
    <property type="match status" value="1"/>
</dbReference>
<keyword evidence="10 15" id="KW-0520">NAD</keyword>
<evidence type="ECO:0000256" key="9">
    <source>
        <dbReference type="ARBA" id="ARBA00022842"/>
    </source>
</evidence>
<feature type="binding site" evidence="15">
    <location>
        <position position="460"/>
    </location>
    <ligand>
        <name>Zn(2+)</name>
        <dbReference type="ChEBI" id="CHEBI:29105"/>
    </ligand>
</feature>
<comment type="function">
    <text evidence="1 15">DNA ligase that catalyzes the formation of phosphodiester linkages between 5'-phosphoryl and 3'-hydroxyl groups in double-stranded DNA using NAD as a coenzyme and as the energy source for the reaction. It is essential for DNA replication and repair of damaged DNA.</text>
</comment>
<dbReference type="InterPro" id="IPR010994">
    <property type="entry name" value="RuvA_2-like"/>
</dbReference>
<evidence type="ECO:0000256" key="8">
    <source>
        <dbReference type="ARBA" id="ARBA00022833"/>
    </source>
</evidence>
<evidence type="ECO:0000256" key="7">
    <source>
        <dbReference type="ARBA" id="ARBA00022763"/>
    </source>
</evidence>
<evidence type="ECO:0000256" key="14">
    <source>
        <dbReference type="ARBA" id="ARBA00060881"/>
    </source>
</evidence>
<dbReference type="InterPro" id="IPR004149">
    <property type="entry name" value="Znf_DNAligase_C4"/>
</dbReference>
<comment type="cofactor">
    <cofactor evidence="15">
        <name>Mg(2+)</name>
        <dbReference type="ChEBI" id="CHEBI:18420"/>
    </cofactor>
    <cofactor evidence="15">
        <name>Mn(2+)</name>
        <dbReference type="ChEBI" id="CHEBI:29035"/>
    </cofactor>
</comment>
<keyword evidence="4 15" id="KW-0436">Ligase</keyword>
<dbReference type="PANTHER" id="PTHR23389">
    <property type="entry name" value="CHROMOSOME TRANSMISSION FIDELITY FACTOR 18"/>
    <property type="match status" value="1"/>
</dbReference>
<keyword evidence="12 15" id="KW-0464">Manganese</keyword>
<dbReference type="InterPro" id="IPR033136">
    <property type="entry name" value="DNA_ligase_CS"/>
</dbReference>
<dbReference type="Pfam" id="PF00533">
    <property type="entry name" value="BRCT"/>
    <property type="match status" value="1"/>
</dbReference>
<dbReference type="PROSITE" id="PS01056">
    <property type="entry name" value="DNA_LIGASE_N2"/>
    <property type="match status" value="1"/>
</dbReference>
<dbReference type="InterPro" id="IPR036420">
    <property type="entry name" value="BRCT_dom_sf"/>
</dbReference>
<organism evidence="17">
    <name type="scientific">Leptolyngbya sp. NK1-12</name>
    <dbReference type="NCBI Taxonomy" id="2547451"/>
    <lineage>
        <taxon>Bacteria</taxon>
        <taxon>Bacillati</taxon>
        <taxon>Cyanobacteriota</taxon>
        <taxon>Cyanophyceae</taxon>
        <taxon>Leptolyngbyales</taxon>
        <taxon>Leptolyngbyaceae</taxon>
        <taxon>Leptolyngbya group</taxon>
        <taxon>Leptolyngbya</taxon>
    </lineage>
</organism>
<dbReference type="AlphaFoldDB" id="A0AA97AIY2"/>
<feature type="binding site" evidence="15">
    <location>
        <position position="122"/>
    </location>
    <ligand>
        <name>NAD(+)</name>
        <dbReference type="ChEBI" id="CHEBI:57540"/>
    </ligand>
</feature>
<keyword evidence="6 15" id="KW-0479">Metal-binding</keyword>
<sequence>MASTDELTAQHQAQHRIEELKTLLQKASYEYYVLDAPTMPDAVYDQLYRELQELEAAHPQWITPDSPTQRVGEKPATRFASVRHNIPLYSLENAFDLQDFANWQERWRRVVPQMETFDYVCELKIDGNALALTYENGILVRGATRGDGITGEEITQNVRTIRSIPLRLNLDPAPPLVEVRGEAFLGLDVFRQINREREQAGEALFANPRNATAGTLRQLDARVVAKRQLDFFAYTIHIVGAKAQDSEAAEDQDAQIEQLQLLATSPTPSISPTSVTSSTPPFPLPHTQWEALELLQSIGFKVNPNRQLCRSLTEVEDYYNRWSTERLELPYMTDGVVVKLNSFGLQNQLGFTQKFPRWAIALKYPAEEAPTIVERISVNVGRTGAVTPLAELRPVQLAGTTVSRATLHNADRVAELDIRIGDTVIVRKAGEIIPEVLRVLPELRPAGAQPFQMPTHCPECGTQLEREVGEAVTRCINASCPAILRRSLLHWASRDALDIRGLGERWIEQFVDQGLLHSVADIYDLTVEQLLTVERMGQKSAQNLVEAIAQSKTQPWPRVLYGLGIRHVGSVNAQTLADQFPTAEALAAATPAEIEAVYGIGAEIAQSVHDWFRVPANQTLIERLQAAGVQLAAATPHRPAAQPLAGKTFVITGTLPSLKRDEAKNLIQEAGGKVASSVSAKTDYVVVGAEAGSKLAKAEALGISQLSEAQLLELLHQASVSDTPDP</sequence>
<dbReference type="InterPro" id="IPR004150">
    <property type="entry name" value="NAD_DNA_ligase_OB"/>
</dbReference>
<evidence type="ECO:0000256" key="12">
    <source>
        <dbReference type="ARBA" id="ARBA00023211"/>
    </source>
</evidence>
<dbReference type="EC" id="6.5.1.2" evidence="2 15"/>
<dbReference type="GO" id="GO:0046872">
    <property type="term" value="F:metal ion binding"/>
    <property type="evidence" value="ECO:0007669"/>
    <property type="project" value="UniProtKB-KW"/>
</dbReference>
<comment type="catalytic activity">
    <reaction evidence="13 15">
        <text>NAD(+) + (deoxyribonucleotide)n-3'-hydroxyl + 5'-phospho-(deoxyribonucleotide)m = (deoxyribonucleotide)n+m + AMP + beta-nicotinamide D-nucleotide.</text>
        <dbReference type="EC" id="6.5.1.2"/>
    </reaction>
</comment>
<dbReference type="Gene3D" id="3.40.50.10190">
    <property type="entry name" value="BRCT domain"/>
    <property type="match status" value="1"/>
</dbReference>
<dbReference type="InterPro" id="IPR001357">
    <property type="entry name" value="BRCT_dom"/>
</dbReference>
<dbReference type="PROSITE" id="PS50172">
    <property type="entry name" value="BRCT"/>
    <property type="match status" value="1"/>
</dbReference>
<gene>
    <name evidence="15 17" type="primary">ligA</name>
    <name evidence="17" type="ORF">HJG54_26580</name>
</gene>
<dbReference type="InterPro" id="IPR012340">
    <property type="entry name" value="NA-bd_OB-fold"/>
</dbReference>
<accession>A0AA97AIY2</accession>